<dbReference type="EMBL" id="ML122272">
    <property type="protein sequence ID" value="RPD58948.1"/>
    <property type="molecule type" value="Genomic_DNA"/>
</dbReference>
<name>A0A5C2S6P1_9APHY</name>
<dbReference type="AlphaFoldDB" id="A0A5C2S6P1"/>
<gene>
    <name evidence="1" type="ORF">L227DRAFT_170290</name>
</gene>
<protein>
    <submittedName>
        <fullName evidence="1">Uncharacterized protein</fullName>
    </submittedName>
</protein>
<dbReference type="Proteomes" id="UP000313359">
    <property type="component" value="Unassembled WGS sequence"/>
</dbReference>
<evidence type="ECO:0000313" key="1">
    <source>
        <dbReference type="EMBL" id="RPD58948.1"/>
    </source>
</evidence>
<proteinExistence type="predicted"/>
<sequence>MPTTIAAVRRGGCTHDTDCLRVLHGENSRTAVSTCQPATHTCVLSPRPCTWHPPAAGDSPPGGLLLPHPVILVICSHAALPNAVSNATILPLPRFMHRESSHNAYSDIDFVLPQYTLCLSAILNTFNQLRQRSLSPPPAQYLGKMSTESLECHTCLLTACLMSCARSPIIPRL</sequence>
<accession>A0A5C2S6P1</accession>
<evidence type="ECO:0000313" key="2">
    <source>
        <dbReference type="Proteomes" id="UP000313359"/>
    </source>
</evidence>
<organism evidence="1 2">
    <name type="scientific">Lentinus tigrinus ALCF2SS1-6</name>
    <dbReference type="NCBI Taxonomy" id="1328759"/>
    <lineage>
        <taxon>Eukaryota</taxon>
        <taxon>Fungi</taxon>
        <taxon>Dikarya</taxon>
        <taxon>Basidiomycota</taxon>
        <taxon>Agaricomycotina</taxon>
        <taxon>Agaricomycetes</taxon>
        <taxon>Polyporales</taxon>
        <taxon>Polyporaceae</taxon>
        <taxon>Lentinus</taxon>
    </lineage>
</organism>
<reference evidence="1" key="1">
    <citation type="journal article" date="2018" name="Genome Biol. Evol.">
        <title>Genomics and development of Lentinus tigrinus, a white-rot wood-decaying mushroom with dimorphic fruiting bodies.</title>
        <authorList>
            <person name="Wu B."/>
            <person name="Xu Z."/>
            <person name="Knudson A."/>
            <person name="Carlson A."/>
            <person name="Chen N."/>
            <person name="Kovaka S."/>
            <person name="LaButti K."/>
            <person name="Lipzen A."/>
            <person name="Pennachio C."/>
            <person name="Riley R."/>
            <person name="Schakwitz W."/>
            <person name="Umezawa K."/>
            <person name="Ohm R.A."/>
            <person name="Grigoriev I.V."/>
            <person name="Nagy L.G."/>
            <person name="Gibbons J."/>
            <person name="Hibbett D."/>
        </authorList>
    </citation>
    <scope>NUCLEOTIDE SEQUENCE [LARGE SCALE GENOMIC DNA]</scope>
    <source>
        <strain evidence="1">ALCF2SS1-6</strain>
    </source>
</reference>
<keyword evidence="2" id="KW-1185">Reference proteome</keyword>